<dbReference type="Gene3D" id="3.90.580.10">
    <property type="entry name" value="Zinc finger, CHC2-type domain"/>
    <property type="match status" value="1"/>
</dbReference>
<dbReference type="Proteomes" id="UP000034087">
    <property type="component" value="Unassembled WGS sequence"/>
</dbReference>
<feature type="region of interest" description="Disordered" evidence="1">
    <location>
        <begin position="714"/>
        <end position="752"/>
    </location>
</feature>
<feature type="compositionally biased region" description="Polar residues" evidence="1">
    <location>
        <begin position="739"/>
        <end position="752"/>
    </location>
</feature>
<dbReference type="GO" id="GO:0008270">
    <property type="term" value="F:zinc ion binding"/>
    <property type="evidence" value="ECO:0007669"/>
    <property type="project" value="InterPro"/>
</dbReference>
<proteinExistence type="predicted"/>
<evidence type="ECO:0000313" key="2">
    <source>
        <dbReference type="EMBL" id="KKT59341.1"/>
    </source>
</evidence>
<name>A0A0G1IIZ0_9BACT</name>
<evidence type="ECO:0008006" key="4">
    <source>
        <dbReference type="Google" id="ProtNLM"/>
    </source>
</evidence>
<evidence type="ECO:0000256" key="1">
    <source>
        <dbReference type="SAM" id="MobiDB-lite"/>
    </source>
</evidence>
<dbReference type="CDD" id="cd01029">
    <property type="entry name" value="TOPRIM_primases"/>
    <property type="match status" value="1"/>
</dbReference>
<dbReference type="SUPFAM" id="SSF56731">
    <property type="entry name" value="DNA primase core"/>
    <property type="match status" value="1"/>
</dbReference>
<organism evidence="2 3">
    <name type="scientific">Candidatus Giovannonibacteria bacterium GW2011_GWA1_44_25</name>
    <dbReference type="NCBI Taxonomy" id="1618645"/>
    <lineage>
        <taxon>Bacteria</taxon>
        <taxon>Candidatus Giovannoniibacteriota</taxon>
    </lineage>
</organism>
<dbReference type="AlphaFoldDB" id="A0A0G1IIZ0"/>
<accession>A0A0G1IIZ0</accession>
<dbReference type="SUPFAM" id="SSF57783">
    <property type="entry name" value="Zinc beta-ribbon"/>
    <property type="match status" value="1"/>
</dbReference>
<protein>
    <recommendedName>
        <fullName evidence="4">Toprim domain-containing protein</fullName>
    </recommendedName>
</protein>
<gene>
    <name evidence="2" type="ORF">UW53_C0015G0024</name>
</gene>
<dbReference type="EMBL" id="LCIR01000015">
    <property type="protein sequence ID" value="KKT59341.1"/>
    <property type="molecule type" value="Genomic_DNA"/>
</dbReference>
<evidence type="ECO:0000313" key="3">
    <source>
        <dbReference type="Proteomes" id="UP000034087"/>
    </source>
</evidence>
<dbReference type="GO" id="GO:0006260">
    <property type="term" value="P:DNA replication"/>
    <property type="evidence" value="ECO:0007669"/>
    <property type="project" value="InterPro"/>
</dbReference>
<dbReference type="InterPro" id="IPR034154">
    <property type="entry name" value="TOPRIM_DnaG/twinkle"/>
</dbReference>
<dbReference type="GO" id="GO:0003677">
    <property type="term" value="F:DNA binding"/>
    <property type="evidence" value="ECO:0007669"/>
    <property type="project" value="InterPro"/>
</dbReference>
<dbReference type="Gene3D" id="3.40.1360.10">
    <property type="match status" value="1"/>
</dbReference>
<comment type="caution">
    <text evidence="2">The sequence shown here is derived from an EMBL/GenBank/DDBJ whole genome shotgun (WGS) entry which is preliminary data.</text>
</comment>
<dbReference type="Pfam" id="PF13155">
    <property type="entry name" value="Toprim_2"/>
    <property type="match status" value="1"/>
</dbReference>
<feature type="compositionally biased region" description="Polar residues" evidence="1">
    <location>
        <begin position="716"/>
        <end position="726"/>
    </location>
</feature>
<sequence length="752" mass="85718">MFNYKIMDLQTITIKEYLDRKGIQYRESGKELITKCLFSSCDEDSRSGEAHLYFNAETSQYHCKKCGATGNIITLAKHLGDDIEEVAINPQKPTKNVGKCRFGAELVDTCHFALPANIRQYLNARGITDAVIDNHKLGWGRFYGKLWITIPIKDIYGAFQFFKLRQDPNAGDDKMTYPKGTKDYPVEAQIYGWDTLESNAERIVICEGELDRLALLSKNIPAITSTHGAMTFKPEWVEKIGKGRKMYICFDVNDKTDTGKKGAERAAKMLVFAGYETYIITLPQEVGEGGDITDYLVKLNGNPDDLFGKYAKEYPEKIDTSQFKPLSSQELVEILGLTIKKDEENKLLTFLCELSAYTESSQLNISFNAPSSTGKSYIPTEIAQLFPAEDVIELGYCSPTAFFHDRAEEYKKETNELVVDLSRKILIFLDQPHTLLLQHLRPLLSHDKKEIKLKITDKSQKGGLRTKNVFLRGFPAVIFCTAKVDIDEQETTRFILLSPQADREKIRAAIYEKIKKETDGGNYRVALDNEPDRKLLKERIKAIKLEQITDINICSPEKIEEAFFGKDRPLKPRHQRDIGRIISIIKLFALLNVWFREKKDSVVIANEDDIKDAFKIWDVISESQEHNLSPFVFQVFKEIIMPAWNDKNQNATRFGIQLGITRREISQKHFQIYGRALADWLLRMQIIPMLENAGLIAQEADENDKRKMLIYPTGQHAISQDQNNSELDGGVEIKRENNSEPSSGVTPNLEIS</sequence>
<dbReference type="InterPro" id="IPR036977">
    <property type="entry name" value="DNA_primase_Znf_CHC2"/>
</dbReference>
<reference evidence="2 3" key="1">
    <citation type="journal article" date="2015" name="Nature">
        <title>rRNA introns, odd ribosomes, and small enigmatic genomes across a large radiation of phyla.</title>
        <authorList>
            <person name="Brown C.T."/>
            <person name="Hug L.A."/>
            <person name="Thomas B.C."/>
            <person name="Sharon I."/>
            <person name="Castelle C.J."/>
            <person name="Singh A."/>
            <person name="Wilkins M.J."/>
            <person name="Williams K.H."/>
            <person name="Banfield J.F."/>
        </authorList>
    </citation>
    <scope>NUCLEOTIDE SEQUENCE [LARGE SCALE GENOMIC DNA]</scope>
</reference>